<evidence type="ECO:0000256" key="1">
    <source>
        <dbReference type="ARBA" id="ARBA00022692"/>
    </source>
</evidence>
<dbReference type="AlphaFoldDB" id="A0A922HSW5"/>
<dbReference type="PANTHER" id="PTHR23121">
    <property type="entry name" value="SODIUM-DEPENDENT GLUCOSE TRANSPORTER 1"/>
    <property type="match status" value="1"/>
</dbReference>
<accession>A0A922HSW5</accession>
<dbReference type="Pfam" id="PF07690">
    <property type="entry name" value="MFS_1"/>
    <property type="match status" value="2"/>
</dbReference>
<keyword evidence="2 4" id="KW-1133">Transmembrane helix</keyword>
<comment type="caution">
    <text evidence="5">The sequence shown here is derived from an EMBL/GenBank/DDBJ whole genome shotgun (WGS) entry which is preliminary data.</text>
</comment>
<keyword evidence="6" id="KW-1185">Reference proteome</keyword>
<feature type="transmembrane region" description="Helical" evidence="4">
    <location>
        <begin position="332"/>
        <end position="350"/>
    </location>
</feature>
<feature type="transmembrane region" description="Helical" evidence="4">
    <location>
        <begin position="270"/>
        <end position="297"/>
    </location>
</feature>
<keyword evidence="3 4" id="KW-0472">Membrane</keyword>
<reference evidence="5" key="1">
    <citation type="submission" date="2013-05" db="EMBL/GenBank/DDBJ databases">
        <authorList>
            <person name="Yim A.K.Y."/>
            <person name="Chan T.F."/>
            <person name="Ji K.M."/>
            <person name="Liu X.Y."/>
            <person name="Zhou J.W."/>
            <person name="Li R.Q."/>
            <person name="Yang K.Y."/>
            <person name="Li J."/>
            <person name="Li M."/>
            <person name="Law P.T.W."/>
            <person name="Wu Y.L."/>
            <person name="Cai Z.L."/>
            <person name="Qin H."/>
            <person name="Bao Y."/>
            <person name="Leung R.K.K."/>
            <person name="Ng P.K.S."/>
            <person name="Zou J."/>
            <person name="Zhong X.J."/>
            <person name="Ran P.X."/>
            <person name="Zhong N.S."/>
            <person name="Liu Z.G."/>
            <person name="Tsui S.K.W."/>
        </authorList>
    </citation>
    <scope>NUCLEOTIDE SEQUENCE</scope>
    <source>
        <strain evidence="5">Derf</strain>
        <tissue evidence="5">Whole organism</tissue>
    </source>
</reference>
<feature type="transmembrane region" description="Helical" evidence="4">
    <location>
        <begin position="428"/>
        <end position="452"/>
    </location>
</feature>
<feature type="transmembrane region" description="Helical" evidence="4">
    <location>
        <begin position="230"/>
        <end position="250"/>
    </location>
</feature>
<reference evidence="5" key="2">
    <citation type="journal article" date="2022" name="Res Sq">
        <title>Comparative Genomics Reveals Insights into the Divergent Evolution of Astigmatic Mites and Household Pest Adaptations.</title>
        <authorList>
            <person name="Xiong Q."/>
            <person name="Wan A.T.-Y."/>
            <person name="Liu X.-Y."/>
            <person name="Fung C.S.-H."/>
            <person name="Xiao X."/>
            <person name="Malainual N."/>
            <person name="Hou J."/>
            <person name="Wang L."/>
            <person name="Wang M."/>
            <person name="Yang K."/>
            <person name="Cui Y."/>
            <person name="Leung E."/>
            <person name="Nong W."/>
            <person name="Shin S.-K."/>
            <person name="Au S."/>
            <person name="Jeong K.Y."/>
            <person name="Chew F.T."/>
            <person name="Hui J."/>
            <person name="Leung T.F."/>
            <person name="Tungtrongchitr A."/>
            <person name="Zhong N."/>
            <person name="Liu Z."/>
            <person name="Tsui S."/>
        </authorList>
    </citation>
    <scope>NUCLEOTIDE SEQUENCE</scope>
    <source>
        <strain evidence="5">Derf</strain>
        <tissue evidence="5">Whole organism</tissue>
    </source>
</reference>
<keyword evidence="1 4" id="KW-0812">Transmembrane</keyword>
<feature type="transmembrane region" description="Helical" evidence="4">
    <location>
        <begin position="405"/>
        <end position="422"/>
    </location>
</feature>
<protein>
    <recommendedName>
        <fullName evidence="7">Sodium-dependent glucose transporter 1-like</fullName>
    </recommendedName>
</protein>
<dbReference type="Gene3D" id="1.20.1250.20">
    <property type="entry name" value="MFS general substrate transporter like domains"/>
    <property type="match status" value="1"/>
</dbReference>
<sequence length="538" mass="61452">MPLLQTRSSSDLINNDIYYNDQQFLINGNFNVTTNSNEQQHHRRQQSSSLQNQSSSSSWLFAQLDRKTLSIIYTVLLYYSFIAVGLCASIFNPTLLQLSHVFHTDLQTVSVIFPLRAIGCVVGTLTNGLLNSYFNRQILLVIFLILKALTTFLVPHWTELKQFYVNAFFNGFFTAAVVVMVNVWINEMWSWSSRKSYRQNNHVDDDDGERRNDDDDDDNEKSRTIIWANVTMQALHFFFGFGTILGPLIAEPFLLNPFNGFDDRFVANNLVWPYTISAILALSSAATIFIMFILIPYDQSLSKKNQKSNQNLLHEQESDDQQQLQQQRNERLFRYSVVTLAALFLAMYSFSESTYLQFSASFCSKIKLKLTQSQSALVSSSLAISFTAFRGVSAFVALKLTPIKMIIIDFITITIGNLFVYFLADTKIIGLIVGYILLGAGFSSVVPSLFPLLEQRGYTVTDWIGSIITFSGGVAQVLAPFVIGIWIDHIPYILVYFTFLSIITATLMFMIMFLLMKFDQKQRQQQQQNQQQQQHQQQ</sequence>
<dbReference type="Proteomes" id="UP000790347">
    <property type="component" value="Unassembled WGS sequence"/>
</dbReference>
<dbReference type="InterPro" id="IPR011701">
    <property type="entry name" value="MFS"/>
</dbReference>
<evidence type="ECO:0000313" key="6">
    <source>
        <dbReference type="Proteomes" id="UP000790347"/>
    </source>
</evidence>
<name>A0A922HSW5_DERFA</name>
<feature type="transmembrane region" description="Helical" evidence="4">
    <location>
        <begin position="464"/>
        <end position="487"/>
    </location>
</feature>
<evidence type="ECO:0000256" key="2">
    <source>
        <dbReference type="ARBA" id="ARBA00022989"/>
    </source>
</evidence>
<evidence type="ECO:0000313" key="5">
    <source>
        <dbReference type="EMBL" id="KAH9501262.1"/>
    </source>
</evidence>
<organism evidence="5 6">
    <name type="scientific">Dermatophagoides farinae</name>
    <name type="common">American house dust mite</name>
    <dbReference type="NCBI Taxonomy" id="6954"/>
    <lineage>
        <taxon>Eukaryota</taxon>
        <taxon>Metazoa</taxon>
        <taxon>Ecdysozoa</taxon>
        <taxon>Arthropoda</taxon>
        <taxon>Chelicerata</taxon>
        <taxon>Arachnida</taxon>
        <taxon>Acari</taxon>
        <taxon>Acariformes</taxon>
        <taxon>Sarcoptiformes</taxon>
        <taxon>Astigmata</taxon>
        <taxon>Psoroptidia</taxon>
        <taxon>Analgoidea</taxon>
        <taxon>Pyroglyphidae</taxon>
        <taxon>Dermatophagoidinae</taxon>
        <taxon>Dermatophagoides</taxon>
    </lineage>
</organism>
<dbReference type="GO" id="GO:0022857">
    <property type="term" value="F:transmembrane transporter activity"/>
    <property type="evidence" value="ECO:0007669"/>
    <property type="project" value="InterPro"/>
</dbReference>
<proteinExistence type="predicted"/>
<evidence type="ECO:0008006" key="7">
    <source>
        <dbReference type="Google" id="ProtNLM"/>
    </source>
</evidence>
<feature type="transmembrane region" description="Helical" evidence="4">
    <location>
        <begin position="493"/>
        <end position="515"/>
    </location>
</feature>
<dbReference type="InterPro" id="IPR036259">
    <property type="entry name" value="MFS_trans_sf"/>
</dbReference>
<feature type="transmembrane region" description="Helical" evidence="4">
    <location>
        <begin position="137"/>
        <end position="157"/>
    </location>
</feature>
<evidence type="ECO:0000256" key="4">
    <source>
        <dbReference type="SAM" id="Phobius"/>
    </source>
</evidence>
<feature type="transmembrane region" description="Helical" evidence="4">
    <location>
        <begin position="163"/>
        <end position="185"/>
    </location>
</feature>
<feature type="transmembrane region" description="Helical" evidence="4">
    <location>
        <begin position="71"/>
        <end position="91"/>
    </location>
</feature>
<dbReference type="PANTHER" id="PTHR23121:SF9">
    <property type="entry name" value="SODIUM-DEPENDENT GLUCOSE TRANSPORTER 1"/>
    <property type="match status" value="1"/>
</dbReference>
<dbReference type="SUPFAM" id="SSF103473">
    <property type="entry name" value="MFS general substrate transporter"/>
    <property type="match status" value="2"/>
</dbReference>
<dbReference type="EMBL" id="ASGP02000006">
    <property type="protein sequence ID" value="KAH9501262.1"/>
    <property type="molecule type" value="Genomic_DNA"/>
</dbReference>
<gene>
    <name evidence="5" type="ORF">DERF_012120</name>
</gene>
<feature type="transmembrane region" description="Helical" evidence="4">
    <location>
        <begin position="111"/>
        <end position="130"/>
    </location>
</feature>
<evidence type="ECO:0000256" key="3">
    <source>
        <dbReference type="ARBA" id="ARBA00023136"/>
    </source>
</evidence>